<proteinExistence type="predicted"/>
<dbReference type="SUPFAM" id="SSF57184">
    <property type="entry name" value="Growth factor receptor domain"/>
    <property type="match status" value="2"/>
</dbReference>
<dbReference type="Pfam" id="PF07645">
    <property type="entry name" value="EGF_CA"/>
    <property type="match status" value="4"/>
</dbReference>
<keyword evidence="5" id="KW-0677">Repeat</keyword>
<dbReference type="PROSITE" id="PS50026">
    <property type="entry name" value="EGF_3"/>
    <property type="match status" value="4"/>
</dbReference>
<dbReference type="PROSITE" id="PS50184">
    <property type="entry name" value="VWFC_2"/>
    <property type="match status" value="1"/>
</dbReference>
<keyword evidence="4" id="KW-0732">Signal</keyword>
<organism evidence="12 13">
    <name type="scientific">Diploptera punctata</name>
    <name type="common">Pacific beetle cockroach</name>
    <dbReference type="NCBI Taxonomy" id="6984"/>
    <lineage>
        <taxon>Eukaryota</taxon>
        <taxon>Metazoa</taxon>
        <taxon>Ecdysozoa</taxon>
        <taxon>Arthropoda</taxon>
        <taxon>Hexapoda</taxon>
        <taxon>Insecta</taxon>
        <taxon>Pterygota</taxon>
        <taxon>Neoptera</taxon>
        <taxon>Polyneoptera</taxon>
        <taxon>Dictyoptera</taxon>
        <taxon>Blattodea</taxon>
        <taxon>Blaberoidea</taxon>
        <taxon>Blaberidae</taxon>
        <taxon>Diplopterinae</taxon>
        <taxon>Diploptera</taxon>
    </lineage>
</organism>
<keyword evidence="3 8" id="KW-0245">EGF-like domain</keyword>
<feature type="disulfide bond" evidence="8">
    <location>
        <begin position="295"/>
        <end position="305"/>
    </location>
</feature>
<reference evidence="12" key="2">
    <citation type="submission" date="2023-05" db="EMBL/GenBank/DDBJ databases">
        <authorList>
            <person name="Fouks B."/>
        </authorList>
    </citation>
    <scope>NUCLEOTIDE SEQUENCE</scope>
    <source>
        <strain evidence="12">Stay&amp;Tobe</strain>
        <tissue evidence="12">Testes</tissue>
    </source>
</reference>
<reference evidence="12" key="1">
    <citation type="journal article" date="2023" name="IScience">
        <title>Live-bearing cockroach genome reveals convergent evolutionary mechanisms linked to viviparity in insects and beyond.</title>
        <authorList>
            <person name="Fouks B."/>
            <person name="Harrison M.C."/>
            <person name="Mikhailova A.A."/>
            <person name="Marchal E."/>
            <person name="English S."/>
            <person name="Carruthers M."/>
            <person name="Jennings E.C."/>
            <person name="Chiamaka E.L."/>
            <person name="Frigard R.A."/>
            <person name="Pippel M."/>
            <person name="Attardo G.M."/>
            <person name="Benoit J.B."/>
            <person name="Bornberg-Bauer E."/>
            <person name="Tobe S.S."/>
        </authorList>
    </citation>
    <scope>NUCLEOTIDE SEQUENCE</scope>
    <source>
        <strain evidence="12">Stay&amp;Tobe</strain>
    </source>
</reference>
<gene>
    <name evidence="12" type="ORF">L9F63_023385</name>
</gene>
<dbReference type="GO" id="GO:0005509">
    <property type="term" value="F:calcium ion binding"/>
    <property type="evidence" value="ECO:0007669"/>
    <property type="project" value="InterPro"/>
</dbReference>
<evidence type="ECO:0000256" key="5">
    <source>
        <dbReference type="ARBA" id="ARBA00022737"/>
    </source>
</evidence>
<dbReference type="InterPro" id="IPR052080">
    <property type="entry name" value="vWF_C/EGF_Fibrillin"/>
</dbReference>
<evidence type="ECO:0000259" key="11">
    <source>
        <dbReference type="PROSITE" id="PS50184"/>
    </source>
</evidence>
<comment type="subcellular location">
    <subcellularLocation>
        <location evidence="1">Secreted</location>
    </subcellularLocation>
</comment>
<dbReference type="InterPro" id="IPR001007">
    <property type="entry name" value="VWF_dom"/>
</dbReference>
<feature type="region of interest" description="Disordered" evidence="9">
    <location>
        <begin position="566"/>
        <end position="598"/>
    </location>
</feature>
<keyword evidence="13" id="KW-1185">Reference proteome</keyword>
<dbReference type="SUPFAM" id="SSF57603">
    <property type="entry name" value="FnI-like domain"/>
    <property type="match status" value="1"/>
</dbReference>
<dbReference type="Pfam" id="PF12661">
    <property type="entry name" value="hEGF"/>
    <property type="match status" value="1"/>
</dbReference>
<dbReference type="GO" id="GO:0005576">
    <property type="term" value="C:extracellular region"/>
    <property type="evidence" value="ECO:0007669"/>
    <property type="project" value="UniProtKB-SubCell"/>
</dbReference>
<dbReference type="PROSITE" id="PS01187">
    <property type="entry name" value="EGF_CA"/>
    <property type="match status" value="2"/>
</dbReference>
<keyword evidence="7" id="KW-0325">Glycoprotein</keyword>
<feature type="domain" description="EGF-like" evidence="10">
    <location>
        <begin position="291"/>
        <end position="323"/>
    </location>
</feature>
<dbReference type="PROSITE" id="PS01186">
    <property type="entry name" value="EGF_2"/>
    <property type="match status" value="3"/>
</dbReference>
<dbReference type="PROSITE" id="PS00022">
    <property type="entry name" value="EGF_1"/>
    <property type="match status" value="1"/>
</dbReference>
<dbReference type="SMART" id="SM00181">
    <property type="entry name" value="EGF"/>
    <property type="match status" value="6"/>
</dbReference>
<dbReference type="Gene3D" id="2.10.25.10">
    <property type="entry name" value="Laminin"/>
    <property type="match status" value="6"/>
</dbReference>
<evidence type="ECO:0000256" key="6">
    <source>
        <dbReference type="ARBA" id="ARBA00023157"/>
    </source>
</evidence>
<evidence type="ECO:0000256" key="4">
    <source>
        <dbReference type="ARBA" id="ARBA00022729"/>
    </source>
</evidence>
<feature type="region of interest" description="Disordered" evidence="9">
    <location>
        <begin position="1"/>
        <end position="21"/>
    </location>
</feature>
<feature type="domain" description="EGF-like" evidence="10">
    <location>
        <begin position="183"/>
        <end position="221"/>
    </location>
</feature>
<dbReference type="SMART" id="SM00179">
    <property type="entry name" value="EGF_CA"/>
    <property type="match status" value="4"/>
</dbReference>
<dbReference type="Gene3D" id="6.20.200.20">
    <property type="match status" value="1"/>
</dbReference>
<comment type="caution">
    <text evidence="12">The sequence shown here is derived from an EMBL/GenBank/DDBJ whole genome shotgun (WGS) entry which is preliminary data.</text>
</comment>
<keyword evidence="2" id="KW-0964">Secreted</keyword>
<evidence type="ECO:0000256" key="2">
    <source>
        <dbReference type="ARBA" id="ARBA00022525"/>
    </source>
</evidence>
<evidence type="ECO:0000313" key="13">
    <source>
        <dbReference type="Proteomes" id="UP001233999"/>
    </source>
</evidence>
<dbReference type="InterPro" id="IPR009030">
    <property type="entry name" value="Growth_fac_rcpt_cys_sf"/>
</dbReference>
<dbReference type="SUPFAM" id="SSF57196">
    <property type="entry name" value="EGF/Laminin"/>
    <property type="match status" value="2"/>
</dbReference>
<feature type="non-terminal residue" evidence="12">
    <location>
        <position position="1"/>
    </location>
</feature>
<comment type="caution">
    <text evidence="8">Lacks conserved residue(s) required for the propagation of feature annotation.</text>
</comment>
<evidence type="ECO:0000259" key="10">
    <source>
        <dbReference type="PROSITE" id="PS50026"/>
    </source>
</evidence>
<dbReference type="FunFam" id="2.10.25.10:FF:000003">
    <property type="entry name" value="fibrillin-1 isoform X1"/>
    <property type="match status" value="1"/>
</dbReference>
<dbReference type="InterPro" id="IPR013032">
    <property type="entry name" value="EGF-like_CS"/>
</dbReference>
<dbReference type="PROSITE" id="PS01208">
    <property type="entry name" value="VWFC_1"/>
    <property type="match status" value="1"/>
</dbReference>
<dbReference type="Proteomes" id="UP001233999">
    <property type="component" value="Unassembled WGS sequence"/>
</dbReference>
<dbReference type="AlphaFoldDB" id="A0AAD7ZKC8"/>
<dbReference type="PANTHER" id="PTHR47333:SF4">
    <property type="entry name" value="EGF-LIKE DOMAIN-CONTAINING PROTEIN"/>
    <property type="match status" value="1"/>
</dbReference>
<dbReference type="InterPro" id="IPR001881">
    <property type="entry name" value="EGF-like_Ca-bd_dom"/>
</dbReference>
<dbReference type="InterPro" id="IPR000742">
    <property type="entry name" value="EGF"/>
</dbReference>
<protein>
    <submittedName>
        <fullName evidence="12">Uncharacterized protein</fullName>
    </submittedName>
</protein>
<dbReference type="FunFam" id="2.10.25.10:FF:000010">
    <property type="entry name" value="Pro-epidermal growth factor"/>
    <property type="match status" value="1"/>
</dbReference>
<sequence>QQDSSGITETSQKHNRHSSQPASLFYTRTEQNLPFIETIKQNKNSEVDADSGTNCSVIKEAENVCATCEQVCHYVPSVSPHVKCGCYRGYAIAQDWQHCIDIDECSINPLLCHGGTCLNTVGSFLCRCRPGYQLVGHVCVDIDECDRNRQICQQTCINTPGSYQCWCEEGFTPSHTNPALCVDIDECKSGVCSHNCTNTLGSFTCSCPHNMMLHADGRTCKLDVTSRDIVIDGQQKIVIYGNNSAARTYSDLWTGVQLESERASGKEEGGLANTSAAFSPEIVTMKLPPGRYKACVPACKNGGICDGRGKCHCRSGFQGRYCQMDINECSVTPSVCSFMCVNMFGSYQCICPQGYNSSADRKSCFLEHHNYSAVIQVVVSPKQSLTKHQMEPPGTFSNRVRYHRSKPHNQLAIENLHTMISSSLENEPPVVEVKPTAALQRDVTVMPTASEYIAISQTPIAEFHRSEHLIMPTFIDQDTVVPTMWNSLNEDTGRILDTLFSFILGTDEVYIETSRRRYFEPTSSVMVEGSKISASASESAVSEIIPTVSLASNILLMTRDGLKFENETGSAKGNRDQLKKDKKGKVKKMKKLEQKNRKEKKLKNKTLRKGRIKLVRLTKDFQVLHQILDASRESWRTDGSTVQRRTQTDWDDGMIQEDRKAKSYEDPEDQYFEVIDYDEEDSLVPASLSLSTNQLPVLNMSRTPEADCTYKNQVIKSHSSMYQDDTNCTRCLCKSGRAVCEDVHCRQVDCPHQQQVYVPDECCPTCQPSEPGCLYKGHFFYQGQLWVRKEGGCQALSLQGWRGAV</sequence>
<evidence type="ECO:0000256" key="8">
    <source>
        <dbReference type="PROSITE-ProRule" id="PRU00076"/>
    </source>
</evidence>
<dbReference type="PROSITE" id="PS00010">
    <property type="entry name" value="ASX_HYDROXYL"/>
    <property type="match status" value="3"/>
</dbReference>
<dbReference type="Pfam" id="PF00093">
    <property type="entry name" value="VWC"/>
    <property type="match status" value="1"/>
</dbReference>
<accession>A0AAD7ZKC8</accession>
<evidence type="ECO:0000256" key="3">
    <source>
        <dbReference type="ARBA" id="ARBA00022536"/>
    </source>
</evidence>
<evidence type="ECO:0000256" key="9">
    <source>
        <dbReference type="SAM" id="MobiDB-lite"/>
    </source>
</evidence>
<feature type="compositionally biased region" description="Basic residues" evidence="9">
    <location>
        <begin position="580"/>
        <end position="590"/>
    </location>
</feature>
<dbReference type="EMBL" id="JASPKZ010007920">
    <property type="protein sequence ID" value="KAJ9581453.1"/>
    <property type="molecule type" value="Genomic_DNA"/>
</dbReference>
<dbReference type="FunFam" id="2.10.25.10:FF:000240">
    <property type="entry name" value="Vitamin K-dependent protein S"/>
    <property type="match status" value="1"/>
</dbReference>
<dbReference type="InterPro" id="IPR018097">
    <property type="entry name" value="EGF_Ca-bd_CS"/>
</dbReference>
<feature type="domain" description="EGF-like" evidence="10">
    <location>
        <begin position="141"/>
        <end position="177"/>
    </location>
</feature>
<dbReference type="InterPro" id="IPR000152">
    <property type="entry name" value="EGF-type_Asp/Asn_hydroxyl_site"/>
</dbReference>
<name>A0AAD7ZKC8_DIPPU</name>
<evidence type="ECO:0000256" key="1">
    <source>
        <dbReference type="ARBA" id="ARBA00004613"/>
    </source>
</evidence>
<evidence type="ECO:0000256" key="7">
    <source>
        <dbReference type="ARBA" id="ARBA00023180"/>
    </source>
</evidence>
<keyword evidence="6 8" id="KW-1015">Disulfide bond</keyword>
<evidence type="ECO:0000313" key="12">
    <source>
        <dbReference type="EMBL" id="KAJ9581453.1"/>
    </source>
</evidence>
<dbReference type="InterPro" id="IPR049883">
    <property type="entry name" value="NOTCH1_EGF-like"/>
</dbReference>
<dbReference type="SMART" id="SM00214">
    <property type="entry name" value="VWC"/>
    <property type="match status" value="1"/>
</dbReference>
<feature type="domain" description="VWFC" evidence="11">
    <location>
        <begin position="706"/>
        <end position="767"/>
    </location>
</feature>
<feature type="domain" description="EGF-like" evidence="10">
    <location>
        <begin position="101"/>
        <end position="140"/>
    </location>
</feature>
<feature type="disulfide bond" evidence="8">
    <location>
        <begin position="313"/>
        <end position="322"/>
    </location>
</feature>
<dbReference type="CDD" id="cd00054">
    <property type="entry name" value="EGF_CA"/>
    <property type="match status" value="4"/>
</dbReference>
<dbReference type="PANTHER" id="PTHR47333">
    <property type="entry name" value="VON WILLEBRAND FACTOR C AND EGF DOMAIN-CONTAINING PROTEIN"/>
    <property type="match status" value="1"/>
</dbReference>
<feature type="compositionally biased region" description="Polar residues" evidence="9">
    <location>
        <begin position="1"/>
        <end position="10"/>
    </location>
</feature>